<name>A0A0F9K9G8_9ZZZZ</name>
<gene>
    <name evidence="1" type="ORF">LCGC14_1432200</name>
</gene>
<organism evidence="1">
    <name type="scientific">marine sediment metagenome</name>
    <dbReference type="NCBI Taxonomy" id="412755"/>
    <lineage>
        <taxon>unclassified sequences</taxon>
        <taxon>metagenomes</taxon>
        <taxon>ecological metagenomes</taxon>
    </lineage>
</organism>
<comment type="caution">
    <text evidence="1">The sequence shown here is derived from an EMBL/GenBank/DDBJ whole genome shotgun (WGS) entry which is preliminary data.</text>
</comment>
<reference evidence="1" key="1">
    <citation type="journal article" date="2015" name="Nature">
        <title>Complex archaea that bridge the gap between prokaryotes and eukaryotes.</title>
        <authorList>
            <person name="Spang A."/>
            <person name="Saw J.H."/>
            <person name="Jorgensen S.L."/>
            <person name="Zaremba-Niedzwiedzka K."/>
            <person name="Martijn J."/>
            <person name="Lind A.E."/>
            <person name="van Eijk R."/>
            <person name="Schleper C."/>
            <person name="Guy L."/>
            <person name="Ettema T.J."/>
        </authorList>
    </citation>
    <scope>NUCLEOTIDE SEQUENCE</scope>
</reference>
<dbReference type="EMBL" id="LAZR01009670">
    <property type="protein sequence ID" value="KKM71281.1"/>
    <property type="molecule type" value="Genomic_DNA"/>
</dbReference>
<evidence type="ECO:0000313" key="1">
    <source>
        <dbReference type="EMBL" id="KKM71281.1"/>
    </source>
</evidence>
<proteinExistence type="predicted"/>
<protein>
    <submittedName>
        <fullName evidence="1">Uncharacterized protein</fullName>
    </submittedName>
</protein>
<accession>A0A0F9K9G8</accession>
<dbReference type="AlphaFoldDB" id="A0A0F9K9G8"/>
<sequence length="82" mass="9046">MLQRIIKSEDGCTLVATCFQCPAPDCMLGEGIGGSDLKVTPDLHRQLHHRCAEGHTTLQVSMELGLSQRTVQKYLQRPVARA</sequence>